<dbReference type="AlphaFoldDB" id="A0AAD7G6R7"/>
<dbReference type="Proteomes" id="UP001221757">
    <property type="component" value="Unassembled WGS sequence"/>
</dbReference>
<feature type="coiled-coil region" evidence="1">
    <location>
        <begin position="103"/>
        <end position="144"/>
    </location>
</feature>
<reference evidence="2" key="1">
    <citation type="submission" date="2023-03" db="EMBL/GenBank/DDBJ databases">
        <title>Massive genome expansion in bonnet fungi (Mycena s.s.) driven by repeated elements and novel gene families across ecological guilds.</title>
        <authorList>
            <consortium name="Lawrence Berkeley National Laboratory"/>
            <person name="Harder C.B."/>
            <person name="Miyauchi S."/>
            <person name="Viragh M."/>
            <person name="Kuo A."/>
            <person name="Thoen E."/>
            <person name="Andreopoulos B."/>
            <person name="Lu D."/>
            <person name="Skrede I."/>
            <person name="Drula E."/>
            <person name="Henrissat B."/>
            <person name="Morin E."/>
            <person name="Kohler A."/>
            <person name="Barry K."/>
            <person name="LaButti K."/>
            <person name="Morin E."/>
            <person name="Salamov A."/>
            <person name="Lipzen A."/>
            <person name="Mereny Z."/>
            <person name="Hegedus B."/>
            <person name="Baldrian P."/>
            <person name="Stursova M."/>
            <person name="Weitz H."/>
            <person name="Taylor A."/>
            <person name="Grigoriev I.V."/>
            <person name="Nagy L.G."/>
            <person name="Martin F."/>
            <person name="Kauserud H."/>
        </authorList>
    </citation>
    <scope>NUCLEOTIDE SEQUENCE</scope>
    <source>
        <strain evidence="2">CBHHK067</strain>
    </source>
</reference>
<protein>
    <submittedName>
        <fullName evidence="2">Uncharacterized protein</fullName>
    </submittedName>
</protein>
<evidence type="ECO:0000313" key="3">
    <source>
        <dbReference type="Proteomes" id="UP001221757"/>
    </source>
</evidence>
<accession>A0AAD7G6R7</accession>
<evidence type="ECO:0000313" key="2">
    <source>
        <dbReference type="EMBL" id="KAJ7671926.1"/>
    </source>
</evidence>
<dbReference type="EMBL" id="JARKIE010000170">
    <property type="protein sequence ID" value="KAJ7671926.1"/>
    <property type="molecule type" value="Genomic_DNA"/>
</dbReference>
<keyword evidence="3" id="KW-1185">Reference proteome</keyword>
<organism evidence="2 3">
    <name type="scientific">Mycena rosella</name>
    <name type="common">Pink bonnet</name>
    <name type="synonym">Agaricus rosellus</name>
    <dbReference type="NCBI Taxonomy" id="1033263"/>
    <lineage>
        <taxon>Eukaryota</taxon>
        <taxon>Fungi</taxon>
        <taxon>Dikarya</taxon>
        <taxon>Basidiomycota</taxon>
        <taxon>Agaricomycotina</taxon>
        <taxon>Agaricomycetes</taxon>
        <taxon>Agaricomycetidae</taxon>
        <taxon>Agaricales</taxon>
        <taxon>Marasmiineae</taxon>
        <taxon>Mycenaceae</taxon>
        <taxon>Mycena</taxon>
    </lineage>
</organism>
<gene>
    <name evidence="2" type="ORF">B0H17DRAFT_1183508</name>
</gene>
<keyword evidence="1" id="KW-0175">Coiled coil</keyword>
<name>A0AAD7G6R7_MYCRO</name>
<comment type="caution">
    <text evidence="2">The sequence shown here is derived from an EMBL/GenBank/DDBJ whole genome shotgun (WGS) entry which is preliminary data.</text>
</comment>
<evidence type="ECO:0000256" key="1">
    <source>
        <dbReference type="SAM" id="Coils"/>
    </source>
</evidence>
<sequence length="273" mass="30100">MTTNITLVRSRLLLAKGNGTPHQATTARPLGECPKAEDIQELLENGLLALTPALSQPIPPIRNNQCRYHQDDGGCALGDGRGLRCQDRRGHGGSTRGHQDGEIRHFRRELAAARQDINVLQQDISVLQQDIAEERQKRNEWESTDKFWQIWSNVLQAIDQHIFSSAQDRCKARGFDSATALRAALSDPGQADLKAAAQEIYAAGPSEVVSAIPTVIAAKKIAATRNTYVHPTVTVADLWDAAHQVIGDEVIKLVESSEEIIWSTGKSRRRFVD</sequence>
<proteinExistence type="predicted"/>